<dbReference type="Proteomes" id="UP000023762">
    <property type="component" value="Chromosome"/>
</dbReference>
<dbReference type="RefSeq" id="WP_156928268.1">
    <property type="nucleotide sequence ID" value="NZ_CP007474.1"/>
</dbReference>
<feature type="region of interest" description="Disordered" evidence="1">
    <location>
        <begin position="283"/>
        <end position="345"/>
    </location>
</feature>
<proteinExistence type="predicted"/>
<dbReference type="EMBL" id="CP007474">
    <property type="protein sequence ID" value="AHX04325.1"/>
    <property type="molecule type" value="Genomic_DNA"/>
</dbReference>
<evidence type="ECO:0000313" key="2">
    <source>
        <dbReference type="EMBL" id="AHX04325.1"/>
    </source>
</evidence>
<accession>X5H2J8</accession>
<reference evidence="2 3" key="1">
    <citation type="submission" date="2014-03" db="EMBL/GenBank/DDBJ databases">
        <title>Sequencing and Comparison of Genomes and Transcriptome Profiles of Human Ehrlichiosis Agents.</title>
        <authorList>
            <person name="Lin M."/>
            <person name="Daugherty S.C."/>
            <person name="Nagaraj S."/>
            <person name="Cheng Z."/>
            <person name="Xiong Q."/>
            <person name="Lin F.-Y."/>
            <person name="Sengamalay N."/>
            <person name="Ott S."/>
            <person name="Godinez A."/>
            <person name="Tallon L.J."/>
            <person name="Sadzewicz L."/>
            <person name="Fraser C.M."/>
            <person name="Dunning Hotopp J.C."/>
            <person name="Rikihisa Y."/>
        </authorList>
    </citation>
    <scope>NUCLEOTIDE SEQUENCE [LARGE SCALE GENOMIC DNA]</scope>
    <source>
        <strain evidence="2 3">HF</strain>
    </source>
</reference>
<dbReference type="AlphaFoldDB" id="X5H2J8"/>
<dbReference type="OrthoDB" id="7163298at2"/>
<gene>
    <name evidence="2" type="ORF">EHF_0755</name>
</gene>
<dbReference type="HOGENOM" id="CLU_059516_0_0_5"/>
<protein>
    <submittedName>
        <fullName evidence="2">Uncharacterized protein</fullName>
    </submittedName>
</protein>
<evidence type="ECO:0000313" key="3">
    <source>
        <dbReference type="Proteomes" id="UP000023762"/>
    </source>
</evidence>
<dbReference type="KEGG" id="ehh:EHF_0755"/>
<feature type="compositionally biased region" description="Polar residues" evidence="1">
    <location>
        <begin position="294"/>
        <end position="314"/>
    </location>
</feature>
<organism evidence="2 3">
    <name type="scientific">Ehrlichia japonica</name>
    <dbReference type="NCBI Taxonomy" id="391036"/>
    <lineage>
        <taxon>Bacteria</taxon>
        <taxon>Pseudomonadati</taxon>
        <taxon>Pseudomonadota</taxon>
        <taxon>Alphaproteobacteria</taxon>
        <taxon>Rickettsiales</taxon>
        <taxon>Anaplasmataceae</taxon>
        <taxon>Ehrlichia</taxon>
    </lineage>
</organism>
<evidence type="ECO:0000256" key="1">
    <source>
        <dbReference type="SAM" id="MobiDB-lite"/>
    </source>
</evidence>
<sequence length="345" mass="38914">MLTQLRIRLRRLTTPSFIKALKSFSLSKVRNPQNDACRTGYITWLDLTRNPVIINGQYADFLQAITAYKTKNNLPKDNEYRKVLHGILNSKFQETLNINVSGPLIDECVTMLNQASLYGASAELVCSLGKDIHNRIHPDIEATVNTIETEIKTISESDLRIQHTQRLSLKSLDTGRVVSSINTVIHFDINADASGTVTYSNPKISFEIPKNIASNVLSTSSIRMANMFAFLNNIINRARSRLIGGTFSPVTPYELTHTSNLCIIGYKLPHYTCSPVALPEIEDKKEKRQQKQQSLYQTRSTFTPPKHSNSSNKDSNQRNKPVPVKVHNPEIQPQKEPKTQSRPLQ</sequence>
<keyword evidence="3" id="KW-1185">Reference proteome</keyword>
<name>X5H2J8_9RICK</name>